<protein>
    <recommendedName>
        <fullName evidence="3">Gp19/Gp15/Gp42-like protein</fullName>
    </recommendedName>
</protein>
<accession>A0ABP7XPY9</accession>
<evidence type="ECO:0000313" key="1">
    <source>
        <dbReference type="EMBL" id="GAA4123275.1"/>
    </source>
</evidence>
<dbReference type="Proteomes" id="UP001501495">
    <property type="component" value="Unassembled WGS sequence"/>
</dbReference>
<gene>
    <name evidence="1" type="ORF">GCM10022215_29780</name>
</gene>
<keyword evidence="2" id="KW-1185">Reference proteome</keyword>
<sequence>MPNPATTEDLANRWRPLTTQETTVGETLLGDAWVMLTRRLPDLETLMADDADLTLEVTRVLATAVLRVLKNPDGKRQESIDDYSFTLDNSRSAGELYISDDEISSLIPQGNSGAFSADMLADWAARLAAE</sequence>
<dbReference type="Pfam" id="PF09355">
    <property type="entry name" value="Phage_Gp19"/>
    <property type="match status" value="1"/>
</dbReference>
<comment type="caution">
    <text evidence="1">The sequence shown here is derived from an EMBL/GenBank/DDBJ whole genome shotgun (WGS) entry which is preliminary data.</text>
</comment>
<proteinExistence type="predicted"/>
<reference evidence="2" key="1">
    <citation type="journal article" date="2019" name="Int. J. Syst. Evol. Microbiol.">
        <title>The Global Catalogue of Microorganisms (GCM) 10K type strain sequencing project: providing services to taxonomists for standard genome sequencing and annotation.</title>
        <authorList>
            <consortium name="The Broad Institute Genomics Platform"/>
            <consortium name="The Broad Institute Genome Sequencing Center for Infectious Disease"/>
            <person name="Wu L."/>
            <person name="Ma J."/>
        </authorList>
    </citation>
    <scope>NUCLEOTIDE SEQUENCE [LARGE SCALE GENOMIC DNA]</scope>
    <source>
        <strain evidence="2">JCM 16703</strain>
    </source>
</reference>
<name>A0ABP7XPY9_9ACTN</name>
<dbReference type="EMBL" id="BAAAZH010000023">
    <property type="protein sequence ID" value="GAA4123275.1"/>
    <property type="molecule type" value="Genomic_DNA"/>
</dbReference>
<organism evidence="1 2">
    <name type="scientific">Nocardioides fonticola</name>
    <dbReference type="NCBI Taxonomy" id="450363"/>
    <lineage>
        <taxon>Bacteria</taxon>
        <taxon>Bacillati</taxon>
        <taxon>Actinomycetota</taxon>
        <taxon>Actinomycetes</taxon>
        <taxon>Propionibacteriales</taxon>
        <taxon>Nocardioidaceae</taxon>
        <taxon>Nocardioides</taxon>
    </lineage>
</organism>
<dbReference type="RefSeq" id="WP_344734246.1">
    <property type="nucleotide sequence ID" value="NZ_BAAAZH010000023.1"/>
</dbReference>
<dbReference type="InterPro" id="IPR018963">
    <property type="entry name" value="Mycophage_D29_Gp19"/>
</dbReference>
<evidence type="ECO:0000313" key="2">
    <source>
        <dbReference type="Proteomes" id="UP001501495"/>
    </source>
</evidence>
<evidence type="ECO:0008006" key="3">
    <source>
        <dbReference type="Google" id="ProtNLM"/>
    </source>
</evidence>